<dbReference type="Proteomes" id="UP000028824">
    <property type="component" value="Unassembled WGS sequence"/>
</dbReference>
<dbReference type="SUPFAM" id="SSF56645">
    <property type="entry name" value="Acyl-CoA dehydrogenase NM domain-like"/>
    <property type="match status" value="1"/>
</dbReference>
<dbReference type="PIRSF" id="PIRSF016578">
    <property type="entry name" value="HsaA"/>
    <property type="match status" value="1"/>
</dbReference>
<dbReference type="InterPro" id="IPR036250">
    <property type="entry name" value="AcylCo_DH-like_C"/>
</dbReference>
<evidence type="ECO:0000259" key="3">
    <source>
        <dbReference type="Pfam" id="PF02771"/>
    </source>
</evidence>
<dbReference type="Pfam" id="PF02771">
    <property type="entry name" value="Acyl-CoA_dh_N"/>
    <property type="match status" value="1"/>
</dbReference>
<keyword evidence="5" id="KW-0503">Monooxygenase</keyword>
<dbReference type="Pfam" id="PF08028">
    <property type="entry name" value="Acyl-CoA_dh_2"/>
    <property type="match status" value="1"/>
</dbReference>
<proteinExistence type="predicted"/>
<name>A0A086XWQ7_9RHOB</name>
<dbReference type="GO" id="GO:0008470">
    <property type="term" value="F:3-methylbutanoyl-CoA dehydrogenase activity"/>
    <property type="evidence" value="ECO:0007669"/>
    <property type="project" value="TreeGrafter"/>
</dbReference>
<sequence>MTLHDTRPANATAAPGTPPETAALKARFRPVFDRIAEGALRRERERILPFEEIGWLKASGFTALRVPVEFGGSGASLVQLFDLLIDLAQADTNIAQALRGHFALVEDRLVAPRAEGARWLARFGAGEIAGNGWTEVGSVRIGETITRVAPTADGFRIDGEKFYSTGTIFADWIDTYATRTDTGEPVIAIVATDQPGIERRDDWTGFGQRLTGTGTTVYTGAYVGPDAVLPFARRFRYQTAFYQLVLDAVLAGAAGAAVRDVSEQVRRRSRGFSHGSGTVVREDPQVLQVVGRARAFAFAARAATLEAARAAQTAYETSQGDDRAADDAANVAAEIASAEAQIVAADLALRTTSDLFNALSASASATGLALDRHWRNARTAASHNPLIYKERILGDNAVNGTDPVYVWQIGRIAG</sequence>
<dbReference type="PANTHER" id="PTHR43884">
    <property type="entry name" value="ACYL-COA DEHYDROGENASE"/>
    <property type="match status" value="1"/>
</dbReference>
<evidence type="ECO:0000259" key="4">
    <source>
        <dbReference type="Pfam" id="PF08028"/>
    </source>
</evidence>
<dbReference type="GO" id="GO:0006552">
    <property type="term" value="P:L-leucine catabolic process"/>
    <property type="evidence" value="ECO:0007669"/>
    <property type="project" value="TreeGrafter"/>
</dbReference>
<dbReference type="SUPFAM" id="SSF47203">
    <property type="entry name" value="Acyl-CoA dehydrogenase C-terminal domain-like"/>
    <property type="match status" value="1"/>
</dbReference>
<dbReference type="STRING" id="1105367.CG50_01630"/>
<feature type="region of interest" description="Disordered" evidence="2">
    <location>
        <begin position="1"/>
        <end position="20"/>
    </location>
</feature>
<organism evidence="5 6">
    <name type="scientific">Paenirhodobacter enshiensis</name>
    <dbReference type="NCBI Taxonomy" id="1105367"/>
    <lineage>
        <taxon>Bacteria</taxon>
        <taxon>Pseudomonadati</taxon>
        <taxon>Pseudomonadota</taxon>
        <taxon>Alphaproteobacteria</taxon>
        <taxon>Rhodobacterales</taxon>
        <taxon>Rhodobacter group</taxon>
        <taxon>Paenirhodobacter</taxon>
    </lineage>
</organism>
<feature type="domain" description="Acyl-CoA dehydrogenase/oxidase N-terminal" evidence="3">
    <location>
        <begin position="25"/>
        <end position="107"/>
    </location>
</feature>
<dbReference type="InterPro" id="IPR037069">
    <property type="entry name" value="AcylCoA_DH/ox_N_sf"/>
</dbReference>
<accession>A0A086XWQ7</accession>
<dbReference type="InterPro" id="IPR013107">
    <property type="entry name" value="Acyl-CoA_DH_C"/>
</dbReference>
<feature type="compositionally biased region" description="Low complexity" evidence="2">
    <location>
        <begin position="8"/>
        <end position="20"/>
    </location>
</feature>
<evidence type="ECO:0000256" key="1">
    <source>
        <dbReference type="ARBA" id="ARBA00023002"/>
    </source>
</evidence>
<evidence type="ECO:0000256" key="2">
    <source>
        <dbReference type="SAM" id="MobiDB-lite"/>
    </source>
</evidence>
<dbReference type="RefSeq" id="WP_036637336.1">
    <property type="nucleotide sequence ID" value="NZ_JFZB01000014.1"/>
</dbReference>
<dbReference type="InterPro" id="IPR013786">
    <property type="entry name" value="AcylCoA_DH/ox_N"/>
</dbReference>
<dbReference type="Gene3D" id="1.10.540.10">
    <property type="entry name" value="Acyl-CoA dehydrogenase/oxidase, N-terminal domain"/>
    <property type="match status" value="1"/>
</dbReference>
<dbReference type="GO" id="GO:0050660">
    <property type="term" value="F:flavin adenine dinucleotide binding"/>
    <property type="evidence" value="ECO:0007669"/>
    <property type="project" value="InterPro"/>
</dbReference>
<dbReference type="GO" id="GO:0004497">
    <property type="term" value="F:monooxygenase activity"/>
    <property type="evidence" value="ECO:0007669"/>
    <property type="project" value="UniProtKB-KW"/>
</dbReference>
<dbReference type="EMBL" id="JFZB01000014">
    <property type="protein sequence ID" value="KFI26457.1"/>
    <property type="molecule type" value="Genomic_DNA"/>
</dbReference>
<feature type="domain" description="Acyl-CoA dehydrogenase C-terminal" evidence="4">
    <location>
        <begin position="247"/>
        <end position="384"/>
    </location>
</feature>
<dbReference type="InterPro" id="IPR046373">
    <property type="entry name" value="Acyl-CoA_Oxase/DH_mid-dom_sf"/>
</dbReference>
<evidence type="ECO:0000313" key="5">
    <source>
        <dbReference type="EMBL" id="KFI26457.1"/>
    </source>
</evidence>
<keyword evidence="6" id="KW-1185">Reference proteome</keyword>
<dbReference type="InterPro" id="IPR009100">
    <property type="entry name" value="AcylCoA_DH/oxidase_NM_dom_sf"/>
</dbReference>
<dbReference type="OrthoDB" id="6184213at2"/>
<dbReference type="PANTHER" id="PTHR43884:SF12">
    <property type="entry name" value="ISOVALERYL-COA DEHYDROGENASE, MITOCHONDRIAL-RELATED"/>
    <property type="match status" value="1"/>
</dbReference>
<dbReference type="AlphaFoldDB" id="A0A086XWQ7"/>
<evidence type="ECO:0000313" key="6">
    <source>
        <dbReference type="Proteomes" id="UP000028824"/>
    </source>
</evidence>
<dbReference type="eggNOG" id="COG1960">
    <property type="taxonomic scope" value="Bacteria"/>
</dbReference>
<dbReference type="Gene3D" id="2.40.110.10">
    <property type="entry name" value="Butyryl-CoA Dehydrogenase, subunit A, domain 2"/>
    <property type="match status" value="1"/>
</dbReference>
<dbReference type="Gene3D" id="1.20.140.10">
    <property type="entry name" value="Butyryl-CoA Dehydrogenase, subunit A, domain 3"/>
    <property type="match status" value="1"/>
</dbReference>
<gene>
    <name evidence="5" type="ORF">CG50_01630</name>
</gene>
<comment type="caution">
    <text evidence="5">The sequence shown here is derived from an EMBL/GenBank/DDBJ whole genome shotgun (WGS) entry which is preliminary data.</text>
</comment>
<keyword evidence="1" id="KW-0560">Oxidoreductase</keyword>
<protein>
    <submittedName>
        <fullName evidence="5">Monooxygenase</fullName>
    </submittedName>
</protein>
<reference evidence="5 6" key="1">
    <citation type="submission" date="2014-03" db="EMBL/GenBank/DDBJ databases">
        <title>Genome of Paenirhodobacter enshiensis DW2-9.</title>
        <authorList>
            <person name="Wang D."/>
            <person name="Wang G."/>
        </authorList>
    </citation>
    <scope>NUCLEOTIDE SEQUENCE [LARGE SCALE GENOMIC DNA]</scope>
    <source>
        <strain evidence="5 6">DW2-9</strain>
    </source>
</reference>